<organism evidence="3 4">
    <name type="scientific">Methylophaga aminisulfidivorans MP</name>
    <dbReference type="NCBI Taxonomy" id="1026882"/>
    <lineage>
        <taxon>Bacteria</taxon>
        <taxon>Pseudomonadati</taxon>
        <taxon>Pseudomonadota</taxon>
        <taxon>Gammaproteobacteria</taxon>
        <taxon>Thiotrichales</taxon>
        <taxon>Piscirickettsiaceae</taxon>
        <taxon>Methylophaga</taxon>
    </lineage>
</organism>
<protein>
    <recommendedName>
        <fullName evidence="5">Lipoprotein</fullName>
    </recommendedName>
</protein>
<dbReference type="PROSITE" id="PS51257">
    <property type="entry name" value="PROKAR_LIPOPROTEIN"/>
    <property type="match status" value="1"/>
</dbReference>
<evidence type="ECO:0000256" key="1">
    <source>
        <dbReference type="SAM" id="MobiDB-lite"/>
    </source>
</evidence>
<feature type="chain" id="PRO_5003332967" description="Lipoprotein" evidence="2">
    <location>
        <begin position="24"/>
        <end position="49"/>
    </location>
</feature>
<dbReference type="STRING" id="1026882.MAMP_01516"/>
<dbReference type="EMBL" id="AFIG01000003">
    <property type="protein sequence ID" value="EGL53672.1"/>
    <property type="molecule type" value="Genomic_DNA"/>
</dbReference>
<comment type="caution">
    <text evidence="3">The sequence shown here is derived from an EMBL/GenBank/DDBJ whole genome shotgun (WGS) entry which is preliminary data.</text>
</comment>
<gene>
    <name evidence="3" type="ORF">MAMP_01516</name>
</gene>
<evidence type="ECO:0000313" key="3">
    <source>
        <dbReference type="EMBL" id="EGL53672.1"/>
    </source>
</evidence>
<feature type="region of interest" description="Disordered" evidence="1">
    <location>
        <begin position="27"/>
        <end position="49"/>
    </location>
</feature>
<evidence type="ECO:0008006" key="5">
    <source>
        <dbReference type="Google" id="ProtNLM"/>
    </source>
</evidence>
<dbReference type="RefSeq" id="WP_007146922.1">
    <property type="nucleotide sequence ID" value="NZ_AFIG01000003.1"/>
</dbReference>
<reference evidence="3 4" key="1">
    <citation type="journal article" date="2011" name="J. Bacteriol.">
        <title>Draft genome sequence of Methylophaga aminisulfidivorans MP T.</title>
        <authorList>
            <person name="Han G.H."/>
            <person name="Kim W."/>
            <person name="Chun J."/>
            <person name="Kim S.W."/>
        </authorList>
    </citation>
    <scope>NUCLEOTIDE SEQUENCE [LARGE SCALE GENOMIC DNA]</scope>
    <source>
        <strain evidence="4">MP(T)</strain>
    </source>
</reference>
<sequence>MFIHVLKLLSLSALLFLSACHHYHPHKVVPPGHDPNGPGNSENAPGHNK</sequence>
<accession>F5T2N3</accession>
<name>F5T2N3_9GAMM</name>
<evidence type="ECO:0000256" key="2">
    <source>
        <dbReference type="SAM" id="SignalP"/>
    </source>
</evidence>
<evidence type="ECO:0000313" key="4">
    <source>
        <dbReference type="Proteomes" id="UP000003544"/>
    </source>
</evidence>
<keyword evidence="2" id="KW-0732">Signal</keyword>
<dbReference type="AlphaFoldDB" id="F5T2N3"/>
<feature type="signal peptide" evidence="2">
    <location>
        <begin position="1"/>
        <end position="23"/>
    </location>
</feature>
<dbReference type="Proteomes" id="UP000003544">
    <property type="component" value="Unassembled WGS sequence"/>
</dbReference>
<proteinExistence type="predicted"/>
<keyword evidence="4" id="KW-1185">Reference proteome</keyword>